<evidence type="ECO:0000256" key="1">
    <source>
        <dbReference type="SAM" id="Coils"/>
    </source>
</evidence>
<gene>
    <name evidence="4" type="ORF">L3X38_027342</name>
</gene>
<feature type="compositionally biased region" description="Basic and acidic residues" evidence="2">
    <location>
        <begin position="18"/>
        <end position="34"/>
    </location>
</feature>
<feature type="domain" description="Integrase catalytic" evidence="3">
    <location>
        <begin position="116"/>
        <end position="208"/>
    </location>
</feature>
<comment type="caution">
    <text evidence="4">The sequence shown here is derived from an EMBL/GenBank/DDBJ whole genome shotgun (WGS) entry which is preliminary data.</text>
</comment>
<dbReference type="InterPro" id="IPR012337">
    <property type="entry name" value="RNaseH-like_sf"/>
</dbReference>
<dbReference type="Gene3D" id="3.30.420.10">
    <property type="entry name" value="Ribonuclease H-like superfamily/Ribonuclease H"/>
    <property type="match status" value="1"/>
</dbReference>
<proteinExistence type="predicted"/>
<feature type="region of interest" description="Disordered" evidence="2">
    <location>
        <begin position="18"/>
        <end position="53"/>
    </location>
</feature>
<dbReference type="PANTHER" id="PTHR48475:SF2">
    <property type="entry name" value="RIBONUCLEASE H"/>
    <property type="match status" value="1"/>
</dbReference>
<keyword evidence="5" id="KW-1185">Reference proteome</keyword>
<protein>
    <recommendedName>
        <fullName evidence="3">Integrase catalytic domain-containing protein</fullName>
    </recommendedName>
</protein>
<accession>A0AAD4VQ26</accession>
<dbReference type="Proteomes" id="UP001054821">
    <property type="component" value="Chromosome 5"/>
</dbReference>
<dbReference type="EMBL" id="JAJFAZ020000005">
    <property type="protein sequence ID" value="KAI5327946.1"/>
    <property type="molecule type" value="Genomic_DNA"/>
</dbReference>
<feature type="coiled-coil region" evidence="1">
    <location>
        <begin position="224"/>
        <end position="258"/>
    </location>
</feature>
<evidence type="ECO:0000313" key="5">
    <source>
        <dbReference type="Proteomes" id="UP001054821"/>
    </source>
</evidence>
<reference evidence="4 5" key="1">
    <citation type="journal article" date="2022" name="G3 (Bethesda)">
        <title>Whole-genome sequence and methylome profiling of the almond [Prunus dulcis (Mill.) D.A. Webb] cultivar 'Nonpareil'.</title>
        <authorList>
            <person name="D'Amico-Willman K.M."/>
            <person name="Ouma W.Z."/>
            <person name="Meulia T."/>
            <person name="Sideli G.M."/>
            <person name="Gradziel T.M."/>
            <person name="Fresnedo-Ramirez J."/>
        </authorList>
    </citation>
    <scope>NUCLEOTIDE SEQUENCE [LARGE SCALE GENOMIC DNA]</scope>
    <source>
        <strain evidence="4">Clone GOH B32 T37-40</strain>
    </source>
</reference>
<evidence type="ECO:0000256" key="2">
    <source>
        <dbReference type="SAM" id="MobiDB-lite"/>
    </source>
</evidence>
<dbReference type="SUPFAM" id="SSF53098">
    <property type="entry name" value="Ribonuclease H-like"/>
    <property type="match status" value="1"/>
</dbReference>
<name>A0AAD4VQ26_PRUDU</name>
<organism evidence="4 5">
    <name type="scientific">Prunus dulcis</name>
    <name type="common">Almond</name>
    <name type="synonym">Amygdalus dulcis</name>
    <dbReference type="NCBI Taxonomy" id="3755"/>
    <lineage>
        <taxon>Eukaryota</taxon>
        <taxon>Viridiplantae</taxon>
        <taxon>Streptophyta</taxon>
        <taxon>Embryophyta</taxon>
        <taxon>Tracheophyta</taxon>
        <taxon>Spermatophyta</taxon>
        <taxon>Magnoliopsida</taxon>
        <taxon>eudicotyledons</taxon>
        <taxon>Gunneridae</taxon>
        <taxon>Pentapetalae</taxon>
        <taxon>rosids</taxon>
        <taxon>fabids</taxon>
        <taxon>Rosales</taxon>
        <taxon>Rosaceae</taxon>
        <taxon>Amygdaloideae</taxon>
        <taxon>Amygdaleae</taxon>
        <taxon>Prunus</taxon>
    </lineage>
</organism>
<keyword evidence="1" id="KW-0175">Coiled coil</keyword>
<dbReference type="AlphaFoldDB" id="A0AAD4VQ26"/>
<dbReference type="PROSITE" id="PS50994">
    <property type="entry name" value="INTEGRASE"/>
    <property type="match status" value="1"/>
</dbReference>
<dbReference type="GO" id="GO:0015074">
    <property type="term" value="P:DNA integration"/>
    <property type="evidence" value="ECO:0007669"/>
    <property type="project" value="InterPro"/>
</dbReference>
<evidence type="ECO:0000313" key="4">
    <source>
        <dbReference type="EMBL" id="KAI5327946.1"/>
    </source>
</evidence>
<dbReference type="InterPro" id="IPR036397">
    <property type="entry name" value="RNaseH_sf"/>
</dbReference>
<evidence type="ECO:0000259" key="3">
    <source>
        <dbReference type="PROSITE" id="PS50994"/>
    </source>
</evidence>
<dbReference type="PANTHER" id="PTHR48475">
    <property type="entry name" value="RIBONUCLEASE H"/>
    <property type="match status" value="1"/>
</dbReference>
<dbReference type="InterPro" id="IPR001584">
    <property type="entry name" value="Integrase_cat-core"/>
</dbReference>
<sequence>MNTRLRMNEWGHIKRNERSKNRVRTDTKRNERSSRSLGPRRINIGGRHEGLPGGTLIEPQSLSYAEQFSRKCDKCQRHAPLIRQPAEELNPVVGPWPFARWGMDIVRPLPTAVEGAIMTDNGTQFDNRKFRSYCEEKRIIQQFSSRSYPQGKRQAEKTNRTIFDCLKRRLEQRKGEWSKELPNVLWAYRTTKRKPTDQSPFSLAYGTKAVILTEIGLPTFRMFVVESNDNEQQLAHNIDMLEEQREAAALRLANYQNQATNYFNKRVRHRKFKIGGVASEVGPAQVENSAGELKPENPTTGPVLAIDDATSALGTMVPTDPEWVGP</sequence>
<dbReference type="GO" id="GO:0003676">
    <property type="term" value="F:nucleic acid binding"/>
    <property type="evidence" value="ECO:0007669"/>
    <property type="project" value="InterPro"/>
</dbReference>